<feature type="transmembrane region" description="Helical" evidence="9">
    <location>
        <begin position="91"/>
        <end position="108"/>
    </location>
</feature>
<keyword evidence="3" id="KW-0597">Phosphoprotein</keyword>
<evidence type="ECO:0000256" key="1">
    <source>
        <dbReference type="ARBA" id="ARBA00000085"/>
    </source>
</evidence>
<accession>A0ABW4YGF3</accession>
<evidence type="ECO:0000256" key="3">
    <source>
        <dbReference type="ARBA" id="ARBA00022553"/>
    </source>
</evidence>
<keyword evidence="9" id="KW-1133">Transmembrane helix</keyword>
<evidence type="ECO:0000313" key="11">
    <source>
        <dbReference type="EMBL" id="MFD2114744.1"/>
    </source>
</evidence>
<dbReference type="InterPro" id="IPR036890">
    <property type="entry name" value="HATPase_C_sf"/>
</dbReference>
<name>A0ABW4YGF3_9BACL</name>
<keyword evidence="5" id="KW-0547">Nucleotide-binding</keyword>
<evidence type="ECO:0000256" key="4">
    <source>
        <dbReference type="ARBA" id="ARBA00022679"/>
    </source>
</evidence>
<sequence length="507" mass="58306">MVIFFMFILFIAIAIFCLTQQKYTKATLFMLVMGLSFLFVISSIIIYMSKDAYHYYSLYNYFGVTKKVQNELMFLPISRYLLIRIMNFSSMLFLFSGLCSAIFFALHIEKHRKLLYIAIALPCLIQVILYDPTVYAYLYFKLYPSFVSSQQFISFYETIHQATFIINTAYIVAGISLVIYALFDAPKVKQIRSTIVMITISYISMQVTYYYINFWAPNILISVSKAADFIRFKPIILVGKPSMYALLPYIVSFCLLFSLYGIYMYARIQNKIKNQEAVISHNIDSATLTSRVFSHFMKNELLAIMVQSEILGEMAIDSPELVKEIKVIENRCQNIYSRLDIIHQKTNSSKMELKPVVLHPLITTVLSEMKEDLKAVNITYHEHSQTLTIMADPYYFSQVLENILSNAVDALQQVPEKTRSIELETIIKNKWVELIIRDNGIGVPDEFKELIFQPFFSSKPTATNWGMGLALCQTIINTHGGQLTLNSKLGEGSSFHIVMPLLRTSIH</sequence>
<keyword evidence="8" id="KW-0902">Two-component regulatory system</keyword>
<dbReference type="Gene3D" id="3.30.565.10">
    <property type="entry name" value="Histidine kinase-like ATPase, C-terminal domain"/>
    <property type="match status" value="1"/>
</dbReference>
<dbReference type="InterPro" id="IPR004358">
    <property type="entry name" value="Sig_transdc_His_kin-like_C"/>
</dbReference>
<keyword evidence="9" id="KW-0472">Membrane</keyword>
<dbReference type="InterPro" id="IPR005467">
    <property type="entry name" value="His_kinase_dom"/>
</dbReference>
<feature type="transmembrane region" description="Helical" evidence="9">
    <location>
        <begin position="159"/>
        <end position="183"/>
    </location>
</feature>
<dbReference type="Proteomes" id="UP001597362">
    <property type="component" value="Unassembled WGS sequence"/>
</dbReference>
<evidence type="ECO:0000256" key="2">
    <source>
        <dbReference type="ARBA" id="ARBA00012438"/>
    </source>
</evidence>
<feature type="transmembrane region" description="Helical" evidence="9">
    <location>
        <begin position="27"/>
        <end position="47"/>
    </location>
</feature>
<keyword evidence="7" id="KW-0067">ATP-binding</keyword>
<organism evidence="11 12">
    <name type="scientific">Paenibacillus yanchengensis</name>
    <dbReference type="NCBI Taxonomy" id="2035833"/>
    <lineage>
        <taxon>Bacteria</taxon>
        <taxon>Bacillati</taxon>
        <taxon>Bacillota</taxon>
        <taxon>Bacilli</taxon>
        <taxon>Bacillales</taxon>
        <taxon>Paenibacillaceae</taxon>
        <taxon>Paenibacillus</taxon>
    </lineage>
</organism>
<dbReference type="PANTHER" id="PTHR43065:SF10">
    <property type="entry name" value="PEROXIDE STRESS-ACTIVATED HISTIDINE KINASE MAK3"/>
    <property type="match status" value="1"/>
</dbReference>
<feature type="transmembrane region" description="Helical" evidence="9">
    <location>
        <begin position="115"/>
        <end position="139"/>
    </location>
</feature>
<evidence type="ECO:0000256" key="5">
    <source>
        <dbReference type="ARBA" id="ARBA00022741"/>
    </source>
</evidence>
<feature type="transmembrane region" description="Helical" evidence="9">
    <location>
        <begin position="246"/>
        <end position="266"/>
    </location>
</feature>
<gene>
    <name evidence="11" type="ORF">ACFSJH_03145</name>
</gene>
<proteinExistence type="predicted"/>
<dbReference type="PRINTS" id="PR00344">
    <property type="entry name" value="BCTRLSENSOR"/>
</dbReference>
<dbReference type="PANTHER" id="PTHR43065">
    <property type="entry name" value="SENSOR HISTIDINE KINASE"/>
    <property type="match status" value="1"/>
</dbReference>
<keyword evidence="12" id="KW-1185">Reference proteome</keyword>
<dbReference type="SMART" id="SM00387">
    <property type="entry name" value="HATPase_c"/>
    <property type="match status" value="1"/>
</dbReference>
<dbReference type="RefSeq" id="WP_377769761.1">
    <property type="nucleotide sequence ID" value="NZ_JBHUHO010000008.1"/>
</dbReference>
<dbReference type="GO" id="GO:0016301">
    <property type="term" value="F:kinase activity"/>
    <property type="evidence" value="ECO:0007669"/>
    <property type="project" value="UniProtKB-KW"/>
</dbReference>
<keyword evidence="9" id="KW-0812">Transmembrane</keyword>
<dbReference type="PROSITE" id="PS50109">
    <property type="entry name" value="HIS_KIN"/>
    <property type="match status" value="1"/>
</dbReference>
<comment type="catalytic activity">
    <reaction evidence="1">
        <text>ATP + protein L-histidine = ADP + protein N-phospho-L-histidine.</text>
        <dbReference type="EC" id="2.7.13.3"/>
    </reaction>
</comment>
<dbReference type="SUPFAM" id="SSF55874">
    <property type="entry name" value="ATPase domain of HSP90 chaperone/DNA topoisomerase II/histidine kinase"/>
    <property type="match status" value="1"/>
</dbReference>
<reference evidence="12" key="1">
    <citation type="journal article" date="2019" name="Int. J. Syst. Evol. Microbiol.">
        <title>The Global Catalogue of Microorganisms (GCM) 10K type strain sequencing project: providing services to taxonomists for standard genome sequencing and annotation.</title>
        <authorList>
            <consortium name="The Broad Institute Genomics Platform"/>
            <consortium name="The Broad Institute Genome Sequencing Center for Infectious Disease"/>
            <person name="Wu L."/>
            <person name="Ma J."/>
        </authorList>
    </citation>
    <scope>NUCLEOTIDE SEQUENCE [LARGE SCALE GENOMIC DNA]</scope>
    <source>
        <strain evidence="12">GH52</strain>
    </source>
</reference>
<dbReference type="InterPro" id="IPR003594">
    <property type="entry name" value="HATPase_dom"/>
</dbReference>
<evidence type="ECO:0000256" key="6">
    <source>
        <dbReference type="ARBA" id="ARBA00022777"/>
    </source>
</evidence>
<evidence type="ECO:0000256" key="9">
    <source>
        <dbReference type="SAM" id="Phobius"/>
    </source>
</evidence>
<feature type="domain" description="Histidine kinase" evidence="10">
    <location>
        <begin position="292"/>
        <end position="503"/>
    </location>
</feature>
<dbReference type="EC" id="2.7.13.3" evidence="2"/>
<dbReference type="Pfam" id="PF02518">
    <property type="entry name" value="HATPase_c"/>
    <property type="match status" value="1"/>
</dbReference>
<evidence type="ECO:0000259" key="10">
    <source>
        <dbReference type="PROSITE" id="PS50109"/>
    </source>
</evidence>
<keyword evidence="4" id="KW-0808">Transferase</keyword>
<feature type="transmembrane region" description="Helical" evidence="9">
    <location>
        <begin position="195"/>
        <end position="212"/>
    </location>
</feature>
<evidence type="ECO:0000256" key="7">
    <source>
        <dbReference type="ARBA" id="ARBA00022840"/>
    </source>
</evidence>
<comment type="caution">
    <text evidence="11">The sequence shown here is derived from an EMBL/GenBank/DDBJ whole genome shotgun (WGS) entry which is preliminary data.</text>
</comment>
<dbReference type="EMBL" id="JBHUHO010000008">
    <property type="protein sequence ID" value="MFD2114744.1"/>
    <property type="molecule type" value="Genomic_DNA"/>
</dbReference>
<protein>
    <recommendedName>
        <fullName evidence="2">histidine kinase</fullName>
        <ecNumber evidence="2">2.7.13.3</ecNumber>
    </recommendedName>
</protein>
<evidence type="ECO:0000313" key="12">
    <source>
        <dbReference type="Proteomes" id="UP001597362"/>
    </source>
</evidence>
<keyword evidence="6 11" id="KW-0418">Kinase</keyword>
<evidence type="ECO:0000256" key="8">
    <source>
        <dbReference type="ARBA" id="ARBA00023012"/>
    </source>
</evidence>